<dbReference type="Proteomes" id="UP000253507">
    <property type="component" value="Unassembled WGS sequence"/>
</dbReference>
<dbReference type="AlphaFoldDB" id="A0A367EGP8"/>
<keyword evidence="2" id="KW-0812">Transmembrane</keyword>
<feature type="compositionally biased region" description="Polar residues" evidence="1">
    <location>
        <begin position="86"/>
        <end position="98"/>
    </location>
</feature>
<feature type="compositionally biased region" description="Polar residues" evidence="1">
    <location>
        <begin position="28"/>
        <end position="43"/>
    </location>
</feature>
<evidence type="ECO:0000313" key="5">
    <source>
        <dbReference type="Proteomes" id="UP000253507"/>
    </source>
</evidence>
<proteinExistence type="predicted"/>
<sequence>MTCFFLALPAPAALAQDSAEPDVAGPPGTTSTSASLRNVTLSASPGVLRGSPAPAGAPADAGAPLSPFGTARPTRSVLPSHPQLLSRAQSQSEMQTPVRSRSQSRAQSHAAGLHAGQLSAAARGAARTEAETEITEAVADVRAEMEAAAEATEKAFRSDTVFRDHDGSEGAPKTGPGEGPESPRPRDFGQPPRRPGDDGHGDGGRPLPHRSDGAPHGDADTQHGKPQRQPVQPPGTPGEGQRPQPHQDDKKQQERQEQHRQQQRDERHEAKEREQQRKREKGREGERKHERDEKQDREREQQRKRKRDQQREHERRQEAHGREGNGEDPDRPGRPEDQPPSSGDRTAPHRSDEAIGKHDLYASEGPVPERTDARGNRVAAQPSGQVLPVLPLGAGMALMGLGLAFLALRLRRG</sequence>
<feature type="signal peptide" evidence="3">
    <location>
        <begin position="1"/>
        <end position="15"/>
    </location>
</feature>
<organism evidence="4 5">
    <name type="scientific">Streptomyces reniochalinae</name>
    <dbReference type="NCBI Taxonomy" id="2250578"/>
    <lineage>
        <taxon>Bacteria</taxon>
        <taxon>Bacillati</taxon>
        <taxon>Actinomycetota</taxon>
        <taxon>Actinomycetes</taxon>
        <taxon>Kitasatosporales</taxon>
        <taxon>Streptomycetaceae</taxon>
        <taxon>Streptomyces</taxon>
    </lineage>
</organism>
<accession>A0A367EGP8</accession>
<evidence type="ECO:0000256" key="3">
    <source>
        <dbReference type="SAM" id="SignalP"/>
    </source>
</evidence>
<keyword evidence="2" id="KW-1133">Transmembrane helix</keyword>
<reference evidence="4 5" key="1">
    <citation type="submission" date="2018-06" db="EMBL/GenBank/DDBJ databases">
        <title>Streptomyces reniochalinae sp. nov. and Streptomyces diacarnus sp. nov. from marine sponges.</title>
        <authorList>
            <person name="Li L."/>
        </authorList>
    </citation>
    <scope>NUCLEOTIDE SEQUENCE [LARGE SCALE GENOMIC DNA]</scope>
    <source>
        <strain evidence="4 5">LHW50302</strain>
    </source>
</reference>
<evidence type="ECO:0000256" key="1">
    <source>
        <dbReference type="SAM" id="MobiDB-lite"/>
    </source>
</evidence>
<feature type="region of interest" description="Disordered" evidence="1">
    <location>
        <begin position="150"/>
        <end position="379"/>
    </location>
</feature>
<feature type="compositionally biased region" description="Low complexity" evidence="1">
    <location>
        <begin position="99"/>
        <end position="111"/>
    </location>
</feature>
<dbReference type="EMBL" id="QOIM01000037">
    <property type="protein sequence ID" value="RCG17143.1"/>
    <property type="molecule type" value="Genomic_DNA"/>
</dbReference>
<name>A0A367EGP8_9ACTN</name>
<gene>
    <name evidence="4" type="ORF">DQ392_19070</name>
</gene>
<feature type="compositionally biased region" description="Basic and acidic residues" evidence="1">
    <location>
        <begin position="245"/>
        <end position="301"/>
    </location>
</feature>
<feature type="compositionally biased region" description="Basic and acidic residues" evidence="1">
    <location>
        <begin position="346"/>
        <end position="375"/>
    </location>
</feature>
<feature type="chain" id="PRO_5038380316" evidence="3">
    <location>
        <begin position="16"/>
        <end position="413"/>
    </location>
</feature>
<evidence type="ECO:0000256" key="2">
    <source>
        <dbReference type="SAM" id="Phobius"/>
    </source>
</evidence>
<protein>
    <submittedName>
        <fullName evidence="4">Uncharacterized protein</fullName>
    </submittedName>
</protein>
<evidence type="ECO:0000313" key="4">
    <source>
        <dbReference type="EMBL" id="RCG17143.1"/>
    </source>
</evidence>
<keyword evidence="2" id="KW-0472">Membrane</keyword>
<feature type="compositionally biased region" description="Basic and acidic residues" evidence="1">
    <location>
        <begin position="194"/>
        <end position="223"/>
    </location>
</feature>
<keyword evidence="3" id="KW-0732">Signal</keyword>
<feature type="compositionally biased region" description="Low complexity" evidence="1">
    <location>
        <begin position="52"/>
        <end position="64"/>
    </location>
</feature>
<feature type="region of interest" description="Disordered" evidence="1">
    <location>
        <begin position="16"/>
        <end position="131"/>
    </location>
</feature>
<feature type="compositionally biased region" description="Basic and acidic residues" evidence="1">
    <location>
        <begin position="150"/>
        <end position="168"/>
    </location>
</feature>
<keyword evidence="5" id="KW-1185">Reference proteome</keyword>
<comment type="caution">
    <text evidence="4">The sequence shown here is derived from an EMBL/GenBank/DDBJ whole genome shotgun (WGS) entry which is preliminary data.</text>
</comment>
<feature type="transmembrane region" description="Helical" evidence="2">
    <location>
        <begin position="386"/>
        <end position="408"/>
    </location>
</feature>
<feature type="compositionally biased region" description="Basic and acidic residues" evidence="1">
    <location>
        <begin position="309"/>
        <end position="337"/>
    </location>
</feature>